<gene>
    <name evidence="2" type="ORF">ELQ90_03310</name>
</gene>
<dbReference type="OrthoDB" id="2448833at2"/>
<name>A0A444PYL8_9MICO</name>
<dbReference type="RefSeq" id="WP_128493819.1">
    <property type="nucleotide sequence ID" value="NZ_RZNB01000001.1"/>
</dbReference>
<dbReference type="EMBL" id="RZNB01000001">
    <property type="protein sequence ID" value="RWZ52976.1"/>
    <property type="molecule type" value="Genomic_DNA"/>
</dbReference>
<feature type="domain" description="DUF4166" evidence="1">
    <location>
        <begin position="35"/>
        <end position="211"/>
    </location>
</feature>
<dbReference type="Pfam" id="PF13761">
    <property type="entry name" value="DUF4166"/>
    <property type="match status" value="1"/>
</dbReference>
<comment type="caution">
    <text evidence="2">The sequence shown here is derived from an EMBL/GenBank/DDBJ whole genome shotgun (WGS) entry which is preliminary data.</text>
</comment>
<protein>
    <submittedName>
        <fullName evidence="2">DUF4166 domain-containing protein</fullName>
    </submittedName>
</protein>
<evidence type="ECO:0000259" key="1">
    <source>
        <dbReference type="Pfam" id="PF13761"/>
    </source>
</evidence>
<evidence type="ECO:0000313" key="2">
    <source>
        <dbReference type="EMBL" id="RWZ52976.1"/>
    </source>
</evidence>
<sequence length="219" mass="23750">MAEQDTAGSDAAACSPSHPRESVYQRVLGADYASLDPRLQRYFGPIPAGRVGSGSGVYGVAGSRHRFLRPVLAVMAWRHVLFPELGHDVPFRVTNTPTTGGGLGAVRTFEFGSRTRIMQDAMIVRHGVLYDRLGKRGGLGVAIRLSVVSGALHMTSTGLALHVGRARIPLPPFATMRLREHVEDADTTRQHVDVRIEAPILGELFRYTGSFTYAVTPTS</sequence>
<dbReference type="InterPro" id="IPR025311">
    <property type="entry name" value="DUF4166"/>
</dbReference>
<dbReference type="Proteomes" id="UP000288547">
    <property type="component" value="Unassembled WGS sequence"/>
</dbReference>
<keyword evidence="3" id="KW-1185">Reference proteome</keyword>
<accession>A0A444PYL8</accession>
<proteinExistence type="predicted"/>
<reference evidence="2 3" key="1">
    <citation type="submission" date="2018-12" db="EMBL/GenBank/DDBJ databases">
        <authorList>
            <person name="Li F."/>
        </authorList>
    </citation>
    <scope>NUCLEOTIDE SEQUENCE [LARGE SCALE GENOMIC DNA]</scope>
    <source>
        <strain evidence="2 3">11W25H-1</strain>
    </source>
</reference>
<evidence type="ECO:0000313" key="3">
    <source>
        <dbReference type="Proteomes" id="UP000288547"/>
    </source>
</evidence>
<organism evidence="2 3">
    <name type="scientific">Labedella phragmitis</name>
    <dbReference type="NCBI Taxonomy" id="2498849"/>
    <lineage>
        <taxon>Bacteria</taxon>
        <taxon>Bacillati</taxon>
        <taxon>Actinomycetota</taxon>
        <taxon>Actinomycetes</taxon>
        <taxon>Micrococcales</taxon>
        <taxon>Microbacteriaceae</taxon>
        <taxon>Labedella</taxon>
    </lineage>
</organism>
<dbReference type="AlphaFoldDB" id="A0A444PYL8"/>